<dbReference type="PANTHER" id="PTHR47737">
    <property type="entry name" value="GLYCINE BETAINE/PROLINE BETAINE TRANSPORT SYSTEM PERMEASE PROTEIN PROW"/>
    <property type="match status" value="1"/>
</dbReference>
<comment type="subcellular location">
    <subcellularLocation>
        <location evidence="1">Cell membrane</location>
    </subcellularLocation>
</comment>
<dbReference type="PANTHER" id="PTHR47737:SF1">
    <property type="entry name" value="GLYCINE BETAINE_PROLINE BETAINE TRANSPORT SYSTEM PERMEASE PROTEIN PROW"/>
    <property type="match status" value="1"/>
</dbReference>
<dbReference type="KEGG" id="vne:CFK40_15535"/>
<dbReference type="OrthoDB" id="9787902at2"/>
<dbReference type="SUPFAM" id="SSF53850">
    <property type="entry name" value="Periplasmic binding protein-like II"/>
    <property type="match status" value="2"/>
</dbReference>
<dbReference type="InterPro" id="IPR007210">
    <property type="entry name" value="ABC_Gly_betaine_transp_sub-bd"/>
</dbReference>
<keyword evidence="2" id="KW-0813">Transport</keyword>
<organism evidence="7 8">
    <name type="scientific">Virgibacillus necropolis</name>
    <dbReference type="NCBI Taxonomy" id="163877"/>
    <lineage>
        <taxon>Bacteria</taxon>
        <taxon>Bacillati</taxon>
        <taxon>Bacillota</taxon>
        <taxon>Bacilli</taxon>
        <taxon>Bacillales</taxon>
        <taxon>Bacillaceae</taxon>
        <taxon>Virgibacillus</taxon>
    </lineage>
</organism>
<dbReference type="EMBL" id="CP022437">
    <property type="protein sequence ID" value="ASN06331.1"/>
    <property type="molecule type" value="Genomic_DNA"/>
</dbReference>
<keyword evidence="4" id="KW-0472">Membrane</keyword>
<evidence type="ECO:0000256" key="5">
    <source>
        <dbReference type="SAM" id="SignalP"/>
    </source>
</evidence>
<keyword evidence="8" id="KW-1185">Reference proteome</keyword>
<evidence type="ECO:0000256" key="2">
    <source>
        <dbReference type="ARBA" id="ARBA00022448"/>
    </source>
</evidence>
<dbReference type="GO" id="GO:0031460">
    <property type="term" value="P:glycine betaine transport"/>
    <property type="evidence" value="ECO:0007669"/>
    <property type="project" value="TreeGrafter"/>
</dbReference>
<dbReference type="RefSeq" id="WP_089533329.1">
    <property type="nucleotide sequence ID" value="NZ_CP022437.1"/>
</dbReference>
<evidence type="ECO:0000259" key="6">
    <source>
        <dbReference type="Pfam" id="PF04069"/>
    </source>
</evidence>
<dbReference type="Pfam" id="PF04069">
    <property type="entry name" value="OpuAC"/>
    <property type="match status" value="2"/>
</dbReference>
<protein>
    <submittedName>
        <fullName evidence="7">Glycine/betaine ABC transporter</fullName>
    </submittedName>
</protein>
<dbReference type="GO" id="GO:0015871">
    <property type="term" value="P:choline transport"/>
    <property type="evidence" value="ECO:0007669"/>
    <property type="project" value="TreeGrafter"/>
</dbReference>
<dbReference type="GO" id="GO:0043190">
    <property type="term" value="C:ATP-binding cassette (ABC) transporter complex"/>
    <property type="evidence" value="ECO:0007669"/>
    <property type="project" value="InterPro"/>
</dbReference>
<feature type="signal peptide" evidence="5">
    <location>
        <begin position="1"/>
        <end position="22"/>
    </location>
</feature>
<accession>A0A221MFB8</accession>
<dbReference type="AlphaFoldDB" id="A0A221MFB8"/>
<dbReference type="Proteomes" id="UP000204391">
    <property type="component" value="Chromosome"/>
</dbReference>
<reference evidence="7 8" key="1">
    <citation type="journal article" date="2003" name="Int. J. Syst. Evol. Microbiol.">
        <title>Virgibacillus carmonensis sp. nov., Virgibacillus necropolis sp. nov. and Virgibacillus picturae sp. nov., three novel species isolated from deteriorated mural paintings, transfer of the species of the genus salibacillus to Virgibacillus, as Virgibacillus marismortui comb. nov. and Virgibacillus salexigens comb. nov., and emended description of the genus Virgibacillus.</title>
        <authorList>
            <person name="Heyrman J."/>
            <person name="Logan N.A."/>
            <person name="Busse H.J."/>
            <person name="Balcaen A."/>
            <person name="Lebbe L."/>
            <person name="Rodriguez-Diaz M."/>
            <person name="Swings J."/>
            <person name="De Vos P."/>
        </authorList>
    </citation>
    <scope>NUCLEOTIDE SEQUENCE [LARGE SCALE GENOMIC DNA]</scope>
    <source>
        <strain evidence="7 8">LMG 19488</strain>
    </source>
</reference>
<dbReference type="GO" id="GO:0005275">
    <property type="term" value="F:amine transmembrane transporter activity"/>
    <property type="evidence" value="ECO:0007669"/>
    <property type="project" value="TreeGrafter"/>
</dbReference>
<dbReference type="PROSITE" id="PS51257">
    <property type="entry name" value="PROKAR_LIPOPROTEIN"/>
    <property type="match status" value="1"/>
</dbReference>
<sequence length="299" mass="32791">MRFKWKKLGLISGLSLSLIVAGCGSDDGNVQSDASVSEKMEYTITGLEPGAGQTKKNEKAISAYDSLDGWEQKLSSTGAMLSELSEAISNEEPIIITAWSPHYMFAKWDIKFLEDPKGVYGEEESGTTIARKGLKDEMPIAYTIIDRLHFEIPEIESALLKAQEKDIEEVTQEWVDENKEKVAEWTKGVETVDGTPIELVLTPWADATFTANVAKIVLEQQGFNVTLTPVDPAILFKSIATGDSDASLAPWMPITHGALYAEYEGDFEDLGPSFTGAKIGLAVPSYMDIDSIEDLQPKE</sequence>
<evidence type="ECO:0000256" key="1">
    <source>
        <dbReference type="ARBA" id="ARBA00004236"/>
    </source>
</evidence>
<evidence type="ECO:0000313" key="7">
    <source>
        <dbReference type="EMBL" id="ASN06331.1"/>
    </source>
</evidence>
<evidence type="ECO:0000256" key="4">
    <source>
        <dbReference type="ARBA" id="ARBA00023136"/>
    </source>
</evidence>
<dbReference type="Gene3D" id="3.10.105.10">
    <property type="entry name" value="Dipeptide-binding Protein, Domain 3"/>
    <property type="match status" value="1"/>
</dbReference>
<evidence type="ECO:0000313" key="8">
    <source>
        <dbReference type="Proteomes" id="UP000204391"/>
    </source>
</evidence>
<feature type="domain" description="ABC-type glycine betaine transport system substrate-binding" evidence="6">
    <location>
        <begin position="35"/>
        <end position="177"/>
    </location>
</feature>
<feature type="chain" id="PRO_5038698651" evidence="5">
    <location>
        <begin position="23"/>
        <end position="299"/>
    </location>
</feature>
<evidence type="ECO:0000256" key="3">
    <source>
        <dbReference type="ARBA" id="ARBA00022475"/>
    </source>
</evidence>
<proteinExistence type="predicted"/>
<keyword evidence="5" id="KW-0732">Signal</keyword>
<dbReference type="Gene3D" id="3.40.190.100">
    <property type="entry name" value="Glycine betaine-binding periplasmic protein, domain 2"/>
    <property type="match status" value="1"/>
</dbReference>
<dbReference type="GO" id="GO:0015226">
    <property type="term" value="F:carnitine transmembrane transporter activity"/>
    <property type="evidence" value="ECO:0007669"/>
    <property type="project" value="TreeGrafter"/>
</dbReference>
<feature type="domain" description="ABC-type glycine betaine transport system substrate-binding" evidence="6">
    <location>
        <begin position="196"/>
        <end position="297"/>
    </location>
</feature>
<name>A0A221MFB8_9BACI</name>
<keyword evidence="3" id="KW-1003">Cell membrane</keyword>
<gene>
    <name evidence="7" type="ORF">CFK40_15535</name>
</gene>